<dbReference type="STRING" id="1073090.A0A1L9S8I3"/>
<dbReference type="PANTHER" id="PTHR11748:SF111">
    <property type="entry name" value="D-LACTATE DEHYDROGENASE, MITOCHONDRIAL-RELATED"/>
    <property type="match status" value="1"/>
</dbReference>
<sequence>MKPSGLLTRRFSVQPFRHSHARPQLLQSQPTTTRFARWNSTSNPAGNNGSSSALGTSGKVLIASVLAGGIGYTYAASSQSTSSASAPSVAAVSGSQGSTKAQYGSVEDFQKAIAELRARLGSDTISTDEEELERHGFSEWSTVNSDRFPVAIAYPHTTEEVSEIAKVCQKYRMPMIPYSGGSSLEGNFSTPRGGMTIDFVNMNRIIQVHAEDMDVVVQPAVRWMDLNVALKEHGLFFPMDPGPPAMIGGMVGTNCSGTNAVRYGTMKDWVINLTVVLADGRIIKTRRRPRKTSAGYNLTGMFVGSEGTLGIVTEVTLKLAPIPEETRVAVCSFPTIRDAAAAARTVIQNGVQIQCIEILDDVQMYALNRAGGTGRTWDELPTLFFKFSGTSASVADSVTLTETITKTNNSKSFTFAQDEKEAHELWSARKEALWSMMAVREDGGSDVYSTDTVVPLSRLPEIIEMSKKDLQDLGLFASILGHIGDGNFHASVMYDKKKPGEYEKLEKVVHDMVKRALEMDGSCTGEHAVGMGKKGFLLEELGEETISVMRSIKRSLDPNWLMNPGKIFDEE</sequence>
<evidence type="ECO:0000256" key="1">
    <source>
        <dbReference type="ARBA" id="ARBA00001974"/>
    </source>
</evidence>
<dbReference type="InterPro" id="IPR004113">
    <property type="entry name" value="FAD-bd_oxidored_4_C"/>
</dbReference>
<keyword evidence="8" id="KW-0496">Mitochondrion</keyword>
<dbReference type="InterPro" id="IPR016171">
    <property type="entry name" value="Vanillyl_alc_oxidase_C-sub2"/>
</dbReference>
<reference evidence="13" key="1">
    <citation type="journal article" date="2017" name="Genome Biol.">
        <title>Comparative genomics reveals high biological diversity and specific adaptations in the industrially and medically important fungal genus Aspergillus.</title>
        <authorList>
            <person name="de Vries R.P."/>
            <person name="Riley R."/>
            <person name="Wiebenga A."/>
            <person name="Aguilar-Osorio G."/>
            <person name="Amillis S."/>
            <person name="Uchima C.A."/>
            <person name="Anderluh G."/>
            <person name="Asadollahi M."/>
            <person name="Askin M."/>
            <person name="Barry K."/>
            <person name="Battaglia E."/>
            <person name="Bayram O."/>
            <person name="Benocci T."/>
            <person name="Braus-Stromeyer S.A."/>
            <person name="Caldana C."/>
            <person name="Canovas D."/>
            <person name="Cerqueira G.C."/>
            <person name="Chen F."/>
            <person name="Chen W."/>
            <person name="Choi C."/>
            <person name="Clum A."/>
            <person name="Dos Santos R.A."/>
            <person name="Damasio A.R."/>
            <person name="Diallinas G."/>
            <person name="Emri T."/>
            <person name="Fekete E."/>
            <person name="Flipphi M."/>
            <person name="Freyberg S."/>
            <person name="Gallo A."/>
            <person name="Gournas C."/>
            <person name="Habgood R."/>
            <person name="Hainaut M."/>
            <person name="Harispe M.L."/>
            <person name="Henrissat B."/>
            <person name="Hilden K.S."/>
            <person name="Hope R."/>
            <person name="Hossain A."/>
            <person name="Karabika E."/>
            <person name="Karaffa L."/>
            <person name="Karanyi Z."/>
            <person name="Krasevec N."/>
            <person name="Kuo A."/>
            <person name="Kusch H."/>
            <person name="LaButti K."/>
            <person name="Lagendijk E.L."/>
            <person name="Lapidus A."/>
            <person name="Levasseur A."/>
            <person name="Lindquist E."/>
            <person name="Lipzen A."/>
            <person name="Logrieco A.F."/>
            <person name="MacCabe A."/>
            <person name="Maekelae M.R."/>
            <person name="Malavazi I."/>
            <person name="Melin P."/>
            <person name="Meyer V."/>
            <person name="Mielnichuk N."/>
            <person name="Miskei M."/>
            <person name="Molnar A.P."/>
            <person name="Mule G."/>
            <person name="Ngan C.Y."/>
            <person name="Orejas M."/>
            <person name="Orosz E."/>
            <person name="Ouedraogo J.P."/>
            <person name="Overkamp K.M."/>
            <person name="Park H.-S."/>
            <person name="Perrone G."/>
            <person name="Piumi F."/>
            <person name="Punt P.J."/>
            <person name="Ram A.F."/>
            <person name="Ramon A."/>
            <person name="Rauscher S."/>
            <person name="Record E."/>
            <person name="Riano-Pachon D.M."/>
            <person name="Robert V."/>
            <person name="Roehrig J."/>
            <person name="Ruller R."/>
            <person name="Salamov A."/>
            <person name="Salih N.S."/>
            <person name="Samson R.A."/>
            <person name="Sandor E."/>
            <person name="Sanguinetti M."/>
            <person name="Schuetze T."/>
            <person name="Sepcic K."/>
            <person name="Shelest E."/>
            <person name="Sherlock G."/>
            <person name="Sophianopoulou V."/>
            <person name="Squina F.M."/>
            <person name="Sun H."/>
            <person name="Susca A."/>
            <person name="Todd R.B."/>
            <person name="Tsang A."/>
            <person name="Unkles S.E."/>
            <person name="van de Wiele N."/>
            <person name="van Rossen-Uffink D."/>
            <person name="Oliveira J.V."/>
            <person name="Vesth T.C."/>
            <person name="Visser J."/>
            <person name="Yu J.-H."/>
            <person name="Zhou M."/>
            <person name="Andersen M.R."/>
            <person name="Archer D.B."/>
            <person name="Baker S.E."/>
            <person name="Benoit I."/>
            <person name="Brakhage A.A."/>
            <person name="Braus G.H."/>
            <person name="Fischer R."/>
            <person name="Frisvad J.C."/>
            <person name="Goldman G.H."/>
            <person name="Houbraken J."/>
            <person name="Oakley B."/>
            <person name="Pocsi I."/>
            <person name="Scazzocchio C."/>
            <person name="Seiboth B."/>
            <person name="vanKuyk P.A."/>
            <person name="Wortman J."/>
            <person name="Dyer P.S."/>
            <person name="Grigoriev I.V."/>
        </authorList>
    </citation>
    <scope>NUCLEOTIDE SEQUENCE [LARGE SCALE GENOMIC DNA]</scope>
    <source>
        <strain evidence="13">CBS 506.65</strain>
    </source>
</reference>
<dbReference type="FunFam" id="3.30.465.10:FF:000014">
    <property type="entry name" value="D-lactate dehydrogenase (Cytochrome), putative"/>
    <property type="match status" value="1"/>
</dbReference>
<evidence type="ECO:0000313" key="12">
    <source>
        <dbReference type="EMBL" id="OJJ43468.1"/>
    </source>
</evidence>
<comment type="subcellular location">
    <subcellularLocation>
        <location evidence="2">Mitochondrion</location>
    </subcellularLocation>
</comment>
<dbReference type="GO" id="GO:0005739">
    <property type="term" value="C:mitochondrion"/>
    <property type="evidence" value="ECO:0007669"/>
    <property type="project" value="UniProtKB-SubCell"/>
</dbReference>
<comment type="similarity">
    <text evidence="3">Belongs to the FAD-binding oxidoreductase/transferase type 4 family.</text>
</comment>
<protein>
    <recommendedName>
        <fullName evidence="9">D-lactate dehydrogenase (cytochrome)</fullName>
        <ecNumber evidence="9">1.1.2.4</ecNumber>
    </recommendedName>
</protein>
<proteinExistence type="inferred from homology"/>
<dbReference type="GO" id="GO:0071949">
    <property type="term" value="F:FAD binding"/>
    <property type="evidence" value="ECO:0007669"/>
    <property type="project" value="InterPro"/>
</dbReference>
<dbReference type="RefSeq" id="XP_022577978.1">
    <property type="nucleotide sequence ID" value="XM_022729961.1"/>
</dbReference>
<evidence type="ECO:0000256" key="7">
    <source>
        <dbReference type="ARBA" id="ARBA00023002"/>
    </source>
</evidence>
<dbReference type="SUPFAM" id="SSF55103">
    <property type="entry name" value="FAD-linked oxidases, C-terminal domain"/>
    <property type="match status" value="1"/>
</dbReference>
<comment type="cofactor">
    <cofactor evidence="1">
        <name>FAD</name>
        <dbReference type="ChEBI" id="CHEBI:57692"/>
    </cofactor>
</comment>
<evidence type="ECO:0000259" key="11">
    <source>
        <dbReference type="PROSITE" id="PS51387"/>
    </source>
</evidence>
<keyword evidence="6" id="KW-0809">Transit peptide</keyword>
<evidence type="ECO:0000256" key="2">
    <source>
        <dbReference type="ARBA" id="ARBA00004173"/>
    </source>
</evidence>
<dbReference type="EMBL" id="KV878352">
    <property type="protein sequence ID" value="OJJ43468.1"/>
    <property type="molecule type" value="Genomic_DNA"/>
</dbReference>
<dbReference type="GO" id="GO:0008720">
    <property type="term" value="F:D-lactate dehydrogenase (NAD+) activity"/>
    <property type="evidence" value="ECO:0007669"/>
    <property type="project" value="TreeGrafter"/>
</dbReference>
<dbReference type="FunFam" id="1.10.45.10:FF:000001">
    <property type="entry name" value="D-lactate dehydrogenase mitochondrial"/>
    <property type="match status" value="1"/>
</dbReference>
<keyword evidence="4" id="KW-0285">Flavoprotein</keyword>
<dbReference type="InterPro" id="IPR006094">
    <property type="entry name" value="Oxid_FAD_bind_N"/>
</dbReference>
<dbReference type="GeneID" id="34616425"/>
<evidence type="ECO:0000256" key="4">
    <source>
        <dbReference type="ARBA" id="ARBA00022630"/>
    </source>
</evidence>
<dbReference type="VEuPathDB" id="FungiDB:ASPZODRAFT_74337"/>
<dbReference type="Pfam" id="PF01565">
    <property type="entry name" value="FAD_binding_4"/>
    <property type="match status" value="1"/>
</dbReference>
<keyword evidence="13" id="KW-1185">Reference proteome</keyword>
<dbReference type="Gene3D" id="1.10.45.10">
    <property type="entry name" value="Vanillyl-alcohol Oxidase, Chain A, domain 4"/>
    <property type="match status" value="1"/>
</dbReference>
<name>A0A1L9S8I3_9EURO</name>
<evidence type="ECO:0000256" key="5">
    <source>
        <dbReference type="ARBA" id="ARBA00022827"/>
    </source>
</evidence>
<comment type="catalytic activity">
    <reaction evidence="10">
        <text>(R)-lactate + 2 Fe(III)-[cytochrome c] = 2 Fe(II)-[cytochrome c] + pyruvate + 2 H(+)</text>
        <dbReference type="Rhea" id="RHEA:13521"/>
        <dbReference type="Rhea" id="RHEA-COMP:10350"/>
        <dbReference type="Rhea" id="RHEA-COMP:14399"/>
        <dbReference type="ChEBI" id="CHEBI:15361"/>
        <dbReference type="ChEBI" id="CHEBI:15378"/>
        <dbReference type="ChEBI" id="CHEBI:16004"/>
        <dbReference type="ChEBI" id="CHEBI:29033"/>
        <dbReference type="ChEBI" id="CHEBI:29034"/>
        <dbReference type="EC" id="1.1.2.4"/>
    </reaction>
</comment>
<dbReference type="PANTHER" id="PTHR11748">
    <property type="entry name" value="D-LACTATE DEHYDROGENASE"/>
    <property type="match status" value="1"/>
</dbReference>
<keyword evidence="7" id="KW-0560">Oxidoreductase</keyword>
<dbReference type="InterPro" id="IPR016169">
    <property type="entry name" value="FAD-bd_PCMH_sub2"/>
</dbReference>
<dbReference type="OrthoDB" id="7786253at2759"/>
<evidence type="ECO:0000313" key="13">
    <source>
        <dbReference type="Proteomes" id="UP000184188"/>
    </source>
</evidence>
<dbReference type="PROSITE" id="PS51387">
    <property type="entry name" value="FAD_PCMH"/>
    <property type="match status" value="1"/>
</dbReference>
<dbReference type="InterPro" id="IPR036318">
    <property type="entry name" value="FAD-bd_PCMH-like_sf"/>
</dbReference>
<dbReference type="Pfam" id="PF02913">
    <property type="entry name" value="FAD-oxidase_C"/>
    <property type="match status" value="1"/>
</dbReference>
<evidence type="ECO:0000256" key="8">
    <source>
        <dbReference type="ARBA" id="ARBA00023128"/>
    </source>
</evidence>
<gene>
    <name evidence="12" type="ORF">ASPZODRAFT_74337</name>
</gene>
<dbReference type="Gene3D" id="3.30.70.2740">
    <property type="match status" value="1"/>
</dbReference>
<dbReference type="GO" id="GO:1903457">
    <property type="term" value="P:lactate catabolic process"/>
    <property type="evidence" value="ECO:0007669"/>
    <property type="project" value="TreeGrafter"/>
</dbReference>
<dbReference type="AlphaFoldDB" id="A0A1L9S8I3"/>
<dbReference type="SUPFAM" id="SSF56176">
    <property type="entry name" value="FAD-binding/transporter-associated domain-like"/>
    <property type="match status" value="1"/>
</dbReference>
<evidence type="ECO:0000256" key="6">
    <source>
        <dbReference type="ARBA" id="ARBA00022946"/>
    </source>
</evidence>
<dbReference type="EC" id="1.1.2.4" evidence="9"/>
<evidence type="ECO:0000256" key="9">
    <source>
        <dbReference type="ARBA" id="ARBA00038897"/>
    </source>
</evidence>
<dbReference type="InterPro" id="IPR016164">
    <property type="entry name" value="FAD-linked_Oxase-like_C"/>
</dbReference>
<keyword evidence="5" id="KW-0274">FAD</keyword>
<evidence type="ECO:0000256" key="3">
    <source>
        <dbReference type="ARBA" id="ARBA00008000"/>
    </source>
</evidence>
<feature type="domain" description="FAD-binding PCMH-type" evidence="11">
    <location>
        <begin position="145"/>
        <end position="322"/>
    </location>
</feature>
<dbReference type="Proteomes" id="UP000184188">
    <property type="component" value="Unassembled WGS sequence"/>
</dbReference>
<accession>A0A1L9S8I3</accession>
<dbReference type="Gene3D" id="3.30.465.10">
    <property type="match status" value="1"/>
</dbReference>
<evidence type="ECO:0000256" key="10">
    <source>
        <dbReference type="ARBA" id="ARBA00051436"/>
    </source>
</evidence>
<dbReference type="GO" id="GO:0004458">
    <property type="term" value="F:D-lactate dehydrogenase (cytochrome) activity"/>
    <property type="evidence" value="ECO:0007669"/>
    <property type="project" value="UniProtKB-EC"/>
</dbReference>
<organism evidence="12 13">
    <name type="scientific">Penicilliopsis zonata CBS 506.65</name>
    <dbReference type="NCBI Taxonomy" id="1073090"/>
    <lineage>
        <taxon>Eukaryota</taxon>
        <taxon>Fungi</taxon>
        <taxon>Dikarya</taxon>
        <taxon>Ascomycota</taxon>
        <taxon>Pezizomycotina</taxon>
        <taxon>Eurotiomycetes</taxon>
        <taxon>Eurotiomycetidae</taxon>
        <taxon>Eurotiales</taxon>
        <taxon>Aspergillaceae</taxon>
        <taxon>Penicilliopsis</taxon>
    </lineage>
</organism>
<dbReference type="FunFam" id="3.30.70.2740:FF:000001">
    <property type="entry name" value="D-lactate dehydrogenase mitochondrial"/>
    <property type="match status" value="1"/>
</dbReference>
<dbReference type="InterPro" id="IPR016166">
    <property type="entry name" value="FAD-bd_PCMH"/>
</dbReference>